<proteinExistence type="predicted"/>
<evidence type="ECO:0000313" key="1">
    <source>
        <dbReference type="EMBL" id="ALD66909.1"/>
    </source>
</evidence>
<gene>
    <name evidence="1" type="ORF">SCANT_v1c10030</name>
</gene>
<protein>
    <submittedName>
        <fullName evidence="1">Uncharacterized protein</fullName>
    </submittedName>
</protein>
<organism evidence="1 2">
    <name type="scientific">Spiroplasma cantharicola</name>
    <dbReference type="NCBI Taxonomy" id="362837"/>
    <lineage>
        <taxon>Bacteria</taxon>
        <taxon>Bacillati</taxon>
        <taxon>Mycoplasmatota</taxon>
        <taxon>Mollicutes</taxon>
        <taxon>Entomoplasmatales</taxon>
        <taxon>Spiroplasmataceae</taxon>
        <taxon>Spiroplasma</taxon>
    </lineage>
</organism>
<dbReference type="AlphaFoldDB" id="A0A0M4JTM0"/>
<dbReference type="RefSeq" id="WP_158500870.1">
    <property type="nucleotide sequence ID" value="NZ_CP012622.1"/>
</dbReference>
<dbReference type="Proteomes" id="UP000063919">
    <property type="component" value="Chromosome"/>
</dbReference>
<accession>A0A0M4JTM0</accession>
<dbReference type="OrthoDB" id="390104at2"/>
<dbReference type="PATRIC" id="fig|362837.3.peg.1020"/>
<dbReference type="KEGG" id="scj:SCANT_v1c10030"/>
<evidence type="ECO:0000313" key="2">
    <source>
        <dbReference type="Proteomes" id="UP000063919"/>
    </source>
</evidence>
<dbReference type="EMBL" id="CP012622">
    <property type="protein sequence ID" value="ALD66909.1"/>
    <property type="molecule type" value="Genomic_DNA"/>
</dbReference>
<name>A0A0M4JTM0_9MOLU</name>
<keyword evidence="2" id="KW-1185">Reference proteome</keyword>
<sequence length="52" mass="5803">MKNEFDPSCFKCVEEMKKTNKGGAAASVLAMKMQQNVANQDLDNIKVCERHA</sequence>
<reference evidence="1 2" key="1">
    <citation type="journal article" date="2015" name="Genome Announc.">
        <title>Complete Genome Sequence of Spiroplasma cantharicola CC-1T (DSM 21588), a Bacterium Isolated from Soldier Beetle (Cantharis carolinus).</title>
        <authorList>
            <person name="Lo W.S."/>
            <person name="Liu P.Y."/>
            <person name="Kuo C.H."/>
        </authorList>
    </citation>
    <scope>NUCLEOTIDE SEQUENCE [LARGE SCALE GENOMIC DNA]</scope>
    <source>
        <strain evidence="1 2">CC-1</strain>
    </source>
</reference>